<dbReference type="SUPFAM" id="SSF53756">
    <property type="entry name" value="UDP-Glycosyltransferase/glycogen phosphorylase"/>
    <property type="match status" value="1"/>
</dbReference>
<evidence type="ECO:0000313" key="3">
    <source>
        <dbReference type="EMBL" id="RGK66016.1"/>
    </source>
</evidence>
<dbReference type="InterPro" id="IPR001296">
    <property type="entry name" value="Glyco_trans_1"/>
</dbReference>
<protein>
    <submittedName>
        <fullName evidence="3">Glycosyltransferase</fullName>
    </submittedName>
</protein>
<dbReference type="PANTHER" id="PTHR45947:SF3">
    <property type="entry name" value="SULFOQUINOVOSYL TRANSFERASE SQD2"/>
    <property type="match status" value="1"/>
</dbReference>
<dbReference type="GO" id="GO:0016757">
    <property type="term" value="F:glycosyltransferase activity"/>
    <property type="evidence" value="ECO:0007669"/>
    <property type="project" value="InterPro"/>
</dbReference>
<name>A0A3E4NM11_9BACE</name>
<keyword evidence="3" id="KW-0808">Transferase</keyword>
<feature type="domain" description="Glycosyl transferase family 1" evidence="1">
    <location>
        <begin position="184"/>
        <end position="347"/>
    </location>
</feature>
<comment type="caution">
    <text evidence="3">The sequence shown here is derived from an EMBL/GenBank/DDBJ whole genome shotgun (WGS) entry which is preliminary data.</text>
</comment>
<evidence type="ECO:0000313" key="4">
    <source>
        <dbReference type="Proteomes" id="UP000261210"/>
    </source>
</evidence>
<dbReference type="Proteomes" id="UP000261210">
    <property type="component" value="Unassembled WGS sequence"/>
</dbReference>
<dbReference type="Pfam" id="PF00534">
    <property type="entry name" value="Glycos_transf_1"/>
    <property type="match status" value="1"/>
</dbReference>
<dbReference type="PANTHER" id="PTHR45947">
    <property type="entry name" value="SULFOQUINOVOSYL TRANSFERASE SQD2"/>
    <property type="match status" value="1"/>
</dbReference>
<evidence type="ECO:0000259" key="2">
    <source>
        <dbReference type="Pfam" id="PF13439"/>
    </source>
</evidence>
<dbReference type="RefSeq" id="WP_117683514.1">
    <property type="nucleotide sequence ID" value="NZ_JBCHGU010000018.1"/>
</dbReference>
<dbReference type="AlphaFoldDB" id="A0A3E4NM11"/>
<evidence type="ECO:0000259" key="1">
    <source>
        <dbReference type="Pfam" id="PF00534"/>
    </source>
</evidence>
<proteinExistence type="predicted"/>
<dbReference type="Pfam" id="PF13439">
    <property type="entry name" value="Glyco_transf_4"/>
    <property type="match status" value="1"/>
</dbReference>
<reference evidence="3 4" key="1">
    <citation type="submission" date="2018-08" db="EMBL/GenBank/DDBJ databases">
        <title>A genome reference for cultivated species of the human gut microbiota.</title>
        <authorList>
            <person name="Zou Y."/>
            <person name="Xue W."/>
            <person name="Luo G."/>
        </authorList>
    </citation>
    <scope>NUCLEOTIDE SEQUENCE [LARGE SCALE GENOMIC DNA]</scope>
    <source>
        <strain evidence="3 4">TF10-34</strain>
    </source>
</reference>
<feature type="domain" description="Glycosyltransferase subfamily 4-like N-terminal" evidence="2">
    <location>
        <begin position="17"/>
        <end position="173"/>
    </location>
</feature>
<dbReference type="InterPro" id="IPR028098">
    <property type="entry name" value="Glyco_trans_4-like_N"/>
</dbReference>
<dbReference type="Gene3D" id="3.40.50.2000">
    <property type="entry name" value="Glycogen Phosphorylase B"/>
    <property type="match status" value="2"/>
</dbReference>
<dbReference type="EMBL" id="QSQU01000005">
    <property type="protein sequence ID" value="RGK66016.1"/>
    <property type="molecule type" value="Genomic_DNA"/>
</dbReference>
<sequence>MRILHISKYYFPYIGGVENICKYLVENAGCHETAVVCFNEKCANVVDTVNGHCVYRVATWVNVARQALSLSYFGVLKRAIREFKPDVIQVHWANPFPAAVLLTMIPDDVKLIIHWHMDIIKQKHIYPFIKPIEKALLMRADRVVVTSPQYRDASIPLQPFKDKVRVVQNAMDEQLFVLNDGDDKRIDAVKKSFEYKPIVFFVGRHIQYKGLPYLIEAERYVKSDCVFVVAGSGPLTEELKGQCTSDRVHFVGRLNDEELKFYHYAASIFAFPSISKNEAFGVALAEAMYCYTPAVTFTIDGSGVNWVNLNRISGLEVPNGDERAYAEAIDKLISNPELRAEMARNAHARVKDFFLIDNMIDKMNECYEELDISSISTTILEGVKS</sequence>
<gene>
    <name evidence="3" type="ORF">DXD03_05140</name>
</gene>
<accession>A0A3E4NM11</accession>
<organism evidence="3 4">
    <name type="scientific">Bacteroides xylanisolvens</name>
    <dbReference type="NCBI Taxonomy" id="371601"/>
    <lineage>
        <taxon>Bacteria</taxon>
        <taxon>Pseudomonadati</taxon>
        <taxon>Bacteroidota</taxon>
        <taxon>Bacteroidia</taxon>
        <taxon>Bacteroidales</taxon>
        <taxon>Bacteroidaceae</taxon>
        <taxon>Bacteroides</taxon>
    </lineage>
</organism>
<dbReference type="InterPro" id="IPR050194">
    <property type="entry name" value="Glycosyltransferase_grp1"/>
</dbReference>